<dbReference type="Pfam" id="PF13466">
    <property type="entry name" value="STAS_2"/>
    <property type="match status" value="1"/>
</dbReference>
<dbReference type="GO" id="GO:0043856">
    <property type="term" value="F:anti-sigma factor antagonist activity"/>
    <property type="evidence" value="ECO:0007669"/>
    <property type="project" value="InterPro"/>
</dbReference>
<dbReference type="PROSITE" id="PS50801">
    <property type="entry name" value="STAS"/>
    <property type="match status" value="1"/>
</dbReference>
<evidence type="ECO:0000313" key="4">
    <source>
        <dbReference type="EMBL" id="GIG49708.1"/>
    </source>
</evidence>
<dbReference type="CDD" id="cd07043">
    <property type="entry name" value="STAS_anti-anti-sigma_factors"/>
    <property type="match status" value="1"/>
</dbReference>
<dbReference type="SUPFAM" id="SSF52091">
    <property type="entry name" value="SpoIIaa-like"/>
    <property type="match status" value="1"/>
</dbReference>
<proteinExistence type="inferred from homology"/>
<dbReference type="Gene3D" id="3.30.750.24">
    <property type="entry name" value="STAS domain"/>
    <property type="match status" value="1"/>
</dbReference>
<comment type="similarity">
    <text evidence="1 2">Belongs to the anti-sigma-factor antagonist family.</text>
</comment>
<accession>A0A919UGI4</accession>
<organism evidence="4 5">
    <name type="scientific">Dactylosporangium siamense</name>
    <dbReference type="NCBI Taxonomy" id="685454"/>
    <lineage>
        <taxon>Bacteria</taxon>
        <taxon>Bacillati</taxon>
        <taxon>Actinomycetota</taxon>
        <taxon>Actinomycetes</taxon>
        <taxon>Micromonosporales</taxon>
        <taxon>Micromonosporaceae</taxon>
        <taxon>Dactylosporangium</taxon>
    </lineage>
</organism>
<dbReference type="InterPro" id="IPR002645">
    <property type="entry name" value="STAS_dom"/>
</dbReference>
<gene>
    <name evidence="4" type="ORF">Dsi01nite_077490</name>
</gene>
<dbReference type="Proteomes" id="UP000660611">
    <property type="component" value="Unassembled WGS sequence"/>
</dbReference>
<evidence type="ECO:0000259" key="3">
    <source>
        <dbReference type="PROSITE" id="PS50801"/>
    </source>
</evidence>
<evidence type="ECO:0000256" key="2">
    <source>
        <dbReference type="RuleBase" id="RU003749"/>
    </source>
</evidence>
<dbReference type="NCBIfam" id="TIGR00377">
    <property type="entry name" value="ant_ant_sig"/>
    <property type="match status" value="1"/>
</dbReference>
<keyword evidence="5" id="KW-1185">Reference proteome</keyword>
<feature type="domain" description="STAS" evidence="3">
    <location>
        <begin position="13"/>
        <end position="107"/>
    </location>
</feature>
<comment type="caution">
    <text evidence="4">The sequence shown here is derived from an EMBL/GenBank/DDBJ whole genome shotgun (WGS) entry which is preliminary data.</text>
</comment>
<name>A0A919UGI4_9ACTN</name>
<reference evidence="4" key="1">
    <citation type="submission" date="2021-01" db="EMBL/GenBank/DDBJ databases">
        <title>Whole genome shotgun sequence of Dactylosporangium siamense NBRC 106093.</title>
        <authorList>
            <person name="Komaki H."/>
            <person name="Tamura T."/>
        </authorList>
    </citation>
    <scope>NUCLEOTIDE SEQUENCE</scope>
    <source>
        <strain evidence="4">NBRC 106093</strain>
    </source>
</reference>
<protein>
    <recommendedName>
        <fullName evidence="2">Anti-sigma factor antagonist</fullName>
    </recommendedName>
</protein>
<dbReference type="InterPro" id="IPR058548">
    <property type="entry name" value="MlaB-like_STAS"/>
</dbReference>
<evidence type="ECO:0000313" key="5">
    <source>
        <dbReference type="Proteomes" id="UP000660611"/>
    </source>
</evidence>
<sequence length="107" mass="11019">MTASYTTGDLRPDGSVRLDVAGDLDLSARSSLVEHVEPLLDGPAVTGVVIDLSAVDFIDSSCIGALVGCKHTADRLGRTLRVQGARGQVAEVFEMTGVAAVLGGPRP</sequence>
<dbReference type="AlphaFoldDB" id="A0A919UGI4"/>
<dbReference type="PANTHER" id="PTHR33495">
    <property type="entry name" value="ANTI-SIGMA FACTOR ANTAGONIST TM_1081-RELATED-RELATED"/>
    <property type="match status" value="1"/>
</dbReference>
<evidence type="ECO:0000256" key="1">
    <source>
        <dbReference type="ARBA" id="ARBA00009013"/>
    </source>
</evidence>
<dbReference type="InterPro" id="IPR036513">
    <property type="entry name" value="STAS_dom_sf"/>
</dbReference>
<dbReference type="PANTHER" id="PTHR33495:SF2">
    <property type="entry name" value="ANTI-SIGMA FACTOR ANTAGONIST TM_1081-RELATED"/>
    <property type="match status" value="1"/>
</dbReference>
<dbReference type="EMBL" id="BONQ01000125">
    <property type="protein sequence ID" value="GIG49708.1"/>
    <property type="molecule type" value="Genomic_DNA"/>
</dbReference>
<dbReference type="InterPro" id="IPR003658">
    <property type="entry name" value="Anti-sigma_ant"/>
</dbReference>
<dbReference type="RefSeq" id="WP_203851378.1">
    <property type="nucleotide sequence ID" value="NZ_BAAAVW010000008.1"/>
</dbReference>